<organism evidence="4 5">
    <name type="scientific">Advenella kashmirensis</name>
    <dbReference type="NCBI Taxonomy" id="310575"/>
    <lineage>
        <taxon>Bacteria</taxon>
        <taxon>Pseudomonadati</taxon>
        <taxon>Pseudomonadota</taxon>
        <taxon>Betaproteobacteria</taxon>
        <taxon>Burkholderiales</taxon>
        <taxon>Alcaligenaceae</taxon>
    </lineage>
</organism>
<dbReference type="Pfam" id="PF00583">
    <property type="entry name" value="Acetyltransf_1"/>
    <property type="match status" value="1"/>
</dbReference>
<keyword evidence="2" id="KW-0012">Acyltransferase</keyword>
<gene>
    <name evidence="4" type="ORF">DD666_16735</name>
</gene>
<keyword evidence="1 4" id="KW-0808">Transferase</keyword>
<feature type="domain" description="N-acetyltransferase" evidence="3">
    <location>
        <begin position="21"/>
        <end position="166"/>
    </location>
</feature>
<dbReference type="AlphaFoldDB" id="A0A356LJ86"/>
<dbReference type="SUPFAM" id="SSF55729">
    <property type="entry name" value="Acyl-CoA N-acyltransferases (Nat)"/>
    <property type="match status" value="1"/>
</dbReference>
<dbReference type="PANTHER" id="PTHR10545:SF42">
    <property type="entry name" value="ACETYLTRANSFERASE"/>
    <property type="match status" value="1"/>
</dbReference>
<reference evidence="4 5" key="1">
    <citation type="journal article" date="2018" name="Nat. Biotechnol.">
        <title>A standardized bacterial taxonomy based on genome phylogeny substantially revises the tree of life.</title>
        <authorList>
            <person name="Parks D.H."/>
            <person name="Chuvochina M."/>
            <person name="Waite D.W."/>
            <person name="Rinke C."/>
            <person name="Skarshewski A."/>
            <person name="Chaumeil P.A."/>
            <person name="Hugenholtz P."/>
        </authorList>
    </citation>
    <scope>NUCLEOTIDE SEQUENCE [LARGE SCALE GENOMIC DNA]</scope>
    <source>
        <strain evidence="4">UBA10707</strain>
    </source>
</reference>
<protein>
    <submittedName>
        <fullName evidence="4">GNAT family N-acetyltransferase</fullName>
    </submittedName>
</protein>
<evidence type="ECO:0000313" key="5">
    <source>
        <dbReference type="Proteomes" id="UP000264036"/>
    </source>
</evidence>
<dbReference type="EMBL" id="DOEK01000035">
    <property type="protein sequence ID" value="HBP31046.1"/>
    <property type="molecule type" value="Genomic_DNA"/>
</dbReference>
<accession>A0A356LJ86</accession>
<dbReference type="Gene3D" id="3.40.630.30">
    <property type="match status" value="1"/>
</dbReference>
<dbReference type="PANTHER" id="PTHR10545">
    <property type="entry name" value="DIAMINE N-ACETYLTRANSFERASE"/>
    <property type="match status" value="1"/>
</dbReference>
<dbReference type="InterPro" id="IPR000182">
    <property type="entry name" value="GNAT_dom"/>
</dbReference>
<dbReference type="InterPro" id="IPR051016">
    <property type="entry name" value="Diverse_Substrate_AcTransf"/>
</dbReference>
<sequence>MACNQADSQSFQLQELHMQDTDIRLAQVEDFDQWGVLWRSYLAFYGEPEDAQISQTTWQRFIDGKEPMHAFVAVRGGQVVGFAHLIGHRSTWSQKDRLYLNDLFVAQAHRQNGVARQLLEYARHFATSNNYEWLYWTTREGNATARTLYDQVASRTDFVQYRVFID</sequence>
<evidence type="ECO:0000256" key="2">
    <source>
        <dbReference type="ARBA" id="ARBA00023315"/>
    </source>
</evidence>
<evidence type="ECO:0000313" key="4">
    <source>
        <dbReference type="EMBL" id="HBP31046.1"/>
    </source>
</evidence>
<dbReference type="Proteomes" id="UP000264036">
    <property type="component" value="Unassembled WGS sequence"/>
</dbReference>
<dbReference type="InterPro" id="IPR016181">
    <property type="entry name" value="Acyl_CoA_acyltransferase"/>
</dbReference>
<comment type="caution">
    <text evidence="4">The sequence shown here is derived from an EMBL/GenBank/DDBJ whole genome shotgun (WGS) entry which is preliminary data.</text>
</comment>
<dbReference type="GO" id="GO:0008080">
    <property type="term" value="F:N-acetyltransferase activity"/>
    <property type="evidence" value="ECO:0007669"/>
    <property type="project" value="TreeGrafter"/>
</dbReference>
<dbReference type="CDD" id="cd04301">
    <property type="entry name" value="NAT_SF"/>
    <property type="match status" value="1"/>
</dbReference>
<dbReference type="PROSITE" id="PS51186">
    <property type="entry name" value="GNAT"/>
    <property type="match status" value="1"/>
</dbReference>
<evidence type="ECO:0000259" key="3">
    <source>
        <dbReference type="PROSITE" id="PS51186"/>
    </source>
</evidence>
<name>A0A356LJ86_9BURK</name>
<evidence type="ECO:0000256" key="1">
    <source>
        <dbReference type="ARBA" id="ARBA00022679"/>
    </source>
</evidence>
<proteinExistence type="predicted"/>